<dbReference type="PRINTS" id="PR00723">
    <property type="entry name" value="SUBTILISIN"/>
</dbReference>
<keyword evidence="6" id="KW-0732">Signal</keyword>
<accession>A0A1H4FQQ5</accession>
<dbReference type="InterPro" id="IPR023828">
    <property type="entry name" value="Peptidase_S8_Ser-AS"/>
</dbReference>
<dbReference type="InterPro" id="IPR036852">
    <property type="entry name" value="Peptidase_S8/S53_dom_sf"/>
</dbReference>
<feature type="domain" description="PKD" evidence="7">
    <location>
        <begin position="666"/>
        <end position="753"/>
    </location>
</feature>
<keyword evidence="1 4" id="KW-0645">Protease</keyword>
<dbReference type="PROSITE" id="PS50093">
    <property type="entry name" value="PKD"/>
    <property type="match status" value="1"/>
</dbReference>
<dbReference type="InterPro" id="IPR002884">
    <property type="entry name" value="P_dom"/>
</dbReference>
<dbReference type="InterPro" id="IPR034204">
    <property type="entry name" value="PfSUB1-like_cat_dom"/>
</dbReference>
<dbReference type="PROSITE" id="PS00137">
    <property type="entry name" value="SUBTILASE_HIS"/>
    <property type="match status" value="1"/>
</dbReference>
<dbReference type="CDD" id="cd07473">
    <property type="entry name" value="Peptidases_S8_Subtilisin_like"/>
    <property type="match status" value="1"/>
</dbReference>
<comment type="similarity">
    <text evidence="4 5">Belongs to the peptidase S8 family.</text>
</comment>
<dbReference type="GO" id="GO:0016485">
    <property type="term" value="P:protein processing"/>
    <property type="evidence" value="ECO:0007669"/>
    <property type="project" value="TreeGrafter"/>
</dbReference>
<dbReference type="PROSITE" id="PS00138">
    <property type="entry name" value="SUBTILASE_SER"/>
    <property type="match status" value="1"/>
</dbReference>
<reference evidence="9 10" key="1">
    <citation type="submission" date="2016-10" db="EMBL/GenBank/DDBJ databases">
        <authorList>
            <person name="de Groot N.N."/>
        </authorList>
    </citation>
    <scope>NUCLEOTIDE SEQUENCE [LARGE SCALE GENOMIC DNA]</scope>
    <source>
        <strain evidence="9 10">CGMCC 1.3430</strain>
    </source>
</reference>
<dbReference type="SMART" id="SM00089">
    <property type="entry name" value="PKD"/>
    <property type="match status" value="1"/>
</dbReference>
<dbReference type="STRING" id="152573.SAMN04488051_11251"/>
<proteinExistence type="inferred from homology"/>
<evidence type="ECO:0000256" key="4">
    <source>
        <dbReference type="PROSITE-ProRule" id="PRU01240"/>
    </source>
</evidence>
<dbReference type="PROSITE" id="PS51829">
    <property type="entry name" value="P_HOMO_B"/>
    <property type="match status" value="1"/>
</dbReference>
<evidence type="ECO:0000256" key="5">
    <source>
        <dbReference type="RuleBase" id="RU003355"/>
    </source>
</evidence>
<dbReference type="CDD" id="cd00146">
    <property type="entry name" value="PKD"/>
    <property type="match status" value="1"/>
</dbReference>
<dbReference type="OrthoDB" id="9790784at2"/>
<evidence type="ECO:0000259" key="8">
    <source>
        <dbReference type="PROSITE" id="PS51829"/>
    </source>
</evidence>
<dbReference type="PROSITE" id="PS00136">
    <property type="entry name" value="SUBTILASE_ASP"/>
    <property type="match status" value="1"/>
</dbReference>
<dbReference type="InterPro" id="IPR023827">
    <property type="entry name" value="Peptidase_S8_Asp-AS"/>
</dbReference>
<dbReference type="InterPro" id="IPR013783">
    <property type="entry name" value="Ig-like_fold"/>
</dbReference>
<dbReference type="PROSITE" id="PS51892">
    <property type="entry name" value="SUBTILASE"/>
    <property type="match status" value="1"/>
</dbReference>
<dbReference type="Gene3D" id="2.60.120.260">
    <property type="entry name" value="Galactose-binding domain-like"/>
    <property type="match status" value="1"/>
</dbReference>
<dbReference type="GO" id="GO:0012505">
    <property type="term" value="C:endomembrane system"/>
    <property type="evidence" value="ECO:0007669"/>
    <property type="project" value="UniProtKB-ARBA"/>
</dbReference>
<keyword evidence="3 4" id="KW-0720">Serine protease</keyword>
<protein>
    <submittedName>
        <fullName evidence="9">Serine protease, subtilisin family</fullName>
    </submittedName>
</protein>
<dbReference type="AlphaFoldDB" id="A0A1H4FQQ5"/>
<dbReference type="GO" id="GO:0004252">
    <property type="term" value="F:serine-type endopeptidase activity"/>
    <property type="evidence" value="ECO:0007669"/>
    <property type="project" value="UniProtKB-UniRule"/>
</dbReference>
<name>A0A1H4FQQ5_ALKAM</name>
<evidence type="ECO:0000256" key="2">
    <source>
        <dbReference type="ARBA" id="ARBA00022801"/>
    </source>
</evidence>
<dbReference type="Pfam" id="PF18911">
    <property type="entry name" value="PKD_4"/>
    <property type="match status" value="1"/>
</dbReference>
<dbReference type="InterPro" id="IPR008979">
    <property type="entry name" value="Galactose-bd-like_sf"/>
</dbReference>
<evidence type="ECO:0000313" key="9">
    <source>
        <dbReference type="EMBL" id="SEA99689.1"/>
    </source>
</evidence>
<evidence type="ECO:0000256" key="1">
    <source>
        <dbReference type="ARBA" id="ARBA00022670"/>
    </source>
</evidence>
<dbReference type="EMBL" id="FNRM01000012">
    <property type="protein sequence ID" value="SEA99689.1"/>
    <property type="molecule type" value="Genomic_DNA"/>
</dbReference>
<organism evidence="9 10">
    <name type="scientific">Alkalimonas amylolytica</name>
    <dbReference type="NCBI Taxonomy" id="152573"/>
    <lineage>
        <taxon>Bacteria</taxon>
        <taxon>Pseudomonadati</taxon>
        <taxon>Pseudomonadota</taxon>
        <taxon>Gammaproteobacteria</taxon>
        <taxon>Alkalimonas</taxon>
    </lineage>
</organism>
<dbReference type="InterPro" id="IPR035986">
    <property type="entry name" value="PKD_dom_sf"/>
</dbReference>
<dbReference type="SUPFAM" id="SSF52743">
    <property type="entry name" value="Subtilisin-like"/>
    <property type="match status" value="1"/>
</dbReference>
<evidence type="ECO:0000259" key="7">
    <source>
        <dbReference type="PROSITE" id="PS50093"/>
    </source>
</evidence>
<dbReference type="SUPFAM" id="SSF49299">
    <property type="entry name" value="PKD domain"/>
    <property type="match status" value="1"/>
</dbReference>
<feature type="active site" description="Charge relay system" evidence="4">
    <location>
        <position position="372"/>
    </location>
</feature>
<dbReference type="Proteomes" id="UP000198773">
    <property type="component" value="Unassembled WGS sequence"/>
</dbReference>
<feature type="signal peptide" evidence="6">
    <location>
        <begin position="1"/>
        <end position="22"/>
    </location>
</feature>
<dbReference type="Pfam" id="PF01483">
    <property type="entry name" value="P_proprotein"/>
    <property type="match status" value="1"/>
</dbReference>
<dbReference type="Pfam" id="PF00082">
    <property type="entry name" value="Peptidase_S8"/>
    <property type="match status" value="1"/>
</dbReference>
<dbReference type="Gene3D" id="3.40.50.200">
    <property type="entry name" value="Peptidase S8/S53 domain"/>
    <property type="match status" value="1"/>
</dbReference>
<dbReference type="InterPro" id="IPR000601">
    <property type="entry name" value="PKD_dom"/>
</dbReference>
<dbReference type="Gene3D" id="2.60.40.10">
    <property type="entry name" value="Immunoglobulins"/>
    <property type="match status" value="1"/>
</dbReference>
<keyword evidence="2 4" id="KW-0378">Hydrolase</keyword>
<dbReference type="InterPro" id="IPR022398">
    <property type="entry name" value="Peptidase_S8_His-AS"/>
</dbReference>
<dbReference type="GO" id="GO:0016020">
    <property type="term" value="C:membrane"/>
    <property type="evidence" value="ECO:0007669"/>
    <property type="project" value="TreeGrafter"/>
</dbReference>
<dbReference type="PANTHER" id="PTHR42884">
    <property type="entry name" value="PROPROTEIN CONVERTASE SUBTILISIN/KEXIN-RELATED"/>
    <property type="match status" value="1"/>
</dbReference>
<dbReference type="InterPro" id="IPR022409">
    <property type="entry name" value="PKD/Chitinase_dom"/>
</dbReference>
<gene>
    <name evidence="9" type="ORF">SAMN04488051_11251</name>
</gene>
<dbReference type="RefSeq" id="WP_091345085.1">
    <property type="nucleotide sequence ID" value="NZ_FNRM01000012.1"/>
</dbReference>
<feature type="active site" description="Charge relay system" evidence="4">
    <location>
        <position position="207"/>
    </location>
</feature>
<dbReference type="InterPro" id="IPR000209">
    <property type="entry name" value="Peptidase_S8/S53_dom"/>
</dbReference>
<evidence type="ECO:0000256" key="6">
    <source>
        <dbReference type="SAM" id="SignalP"/>
    </source>
</evidence>
<feature type="active site" description="Charge relay system" evidence="4">
    <location>
        <position position="164"/>
    </location>
</feature>
<dbReference type="PANTHER" id="PTHR42884:SF14">
    <property type="entry name" value="NEUROENDOCRINE CONVERTASE 1"/>
    <property type="match status" value="1"/>
</dbReference>
<evidence type="ECO:0000256" key="3">
    <source>
        <dbReference type="ARBA" id="ARBA00022825"/>
    </source>
</evidence>
<evidence type="ECO:0000313" key="10">
    <source>
        <dbReference type="Proteomes" id="UP000198773"/>
    </source>
</evidence>
<feature type="chain" id="PRO_5011782599" evidence="6">
    <location>
        <begin position="23"/>
        <end position="830"/>
    </location>
</feature>
<dbReference type="InterPro" id="IPR015500">
    <property type="entry name" value="Peptidase_S8_subtilisin-rel"/>
</dbReference>
<keyword evidence="10" id="KW-1185">Reference proteome</keyword>
<dbReference type="GO" id="GO:0005737">
    <property type="term" value="C:cytoplasm"/>
    <property type="evidence" value="ECO:0007669"/>
    <property type="project" value="UniProtKB-ARBA"/>
</dbReference>
<dbReference type="SUPFAM" id="SSF49785">
    <property type="entry name" value="Galactose-binding domain-like"/>
    <property type="match status" value="1"/>
</dbReference>
<sequence>MRQLKKLTLAVSAALVAGSVMAAPQHAADDSILVVFKPGVGKAEREMVMRRSGVSLRELDAEGRDIRMKHVGDGRIAKVRLPSGVHRDQMIKKLSQHPAIEIAEPNYIVQPLASPLSPNDPRFNELWGLHNTGQSGGTPGADISALEAWQTTTGSRDIIIGVIDTGMDYNHPDLIANRWENDGSYPGHQFGWSTLNASGDPMDSGSHGTHVAGTIGAVGDNGVGVAGVSWNVTLIPCQFLGAGGGSTAGAIECISYYTDLKLNHGVDVKATNNSWGGGGFSEALKMAIEDGGDAGILFIAASGNDGRNADQFPMYPAAYDSDIIVSVASTDRNDNLSGFSNYGLASVDLGAPGSAILSTVPGAGYSTFSGTSMASPHVAGAAALVWSLDPNIPALQMKDILMQSGDALPALDGRTASGKRLNVARALEEADPAPGFRMNLDPRNQEIVAGDQTSYTLEFSSVAGWNDEIQLSVEATPALAGVSFSSDLAFPGDVVSLLVDTNVDTPWGPYQFLITATDSATGDLVRQTTANLNVMPQGLMDFPYENTTPIAIPDNNSAGIQSIISVAESGHVFGVEVGVNITHTWRGDLIVRLTSPEGTVHTLHNRTGGSADDLIQSWEVDVYNGEAMQGDWTLFVSDNAALDTGTLNSWNLTLTALPDGDIVDPDPEAPVAGFSYAASGLMVNFNDQSSEGDDAIVSWDWNFGDGNSSSQQNPSHLYSAAGSYHVTLTVADGNGMTDSTSQTVVVSDVISSIDLWVHRAQQARTGSSIVDLRWSGAESRVDLYRDGIKVATLENQGSYRDRFNTSANQVVYKLCAENTEQCSAEIVAQF</sequence>
<feature type="domain" description="P/Homo B" evidence="8">
    <location>
        <begin position="534"/>
        <end position="664"/>
    </location>
</feature>